<keyword evidence="3" id="KW-1185">Reference proteome</keyword>
<evidence type="ECO:0000313" key="2">
    <source>
        <dbReference type="EMBL" id="KAH9416001.1"/>
    </source>
</evidence>
<keyword evidence="1" id="KW-0472">Membrane</keyword>
<feature type="transmembrane region" description="Helical" evidence="1">
    <location>
        <begin position="16"/>
        <end position="42"/>
    </location>
</feature>
<reference evidence="2 3" key="2">
    <citation type="journal article" date="2022" name="Mol. Biol. Evol.">
        <title>Comparative Genomics Reveals Insights into the Divergent Evolution of Astigmatic Mites and Household Pest Adaptations.</title>
        <authorList>
            <person name="Xiong Q."/>
            <person name="Wan A.T."/>
            <person name="Liu X."/>
            <person name="Fung C.S."/>
            <person name="Xiao X."/>
            <person name="Malainual N."/>
            <person name="Hou J."/>
            <person name="Wang L."/>
            <person name="Wang M."/>
            <person name="Yang K.Y."/>
            <person name="Cui Y."/>
            <person name="Leung E.L."/>
            <person name="Nong W."/>
            <person name="Shin S.K."/>
            <person name="Au S.W."/>
            <person name="Jeong K.Y."/>
            <person name="Chew F.T."/>
            <person name="Hui J.H."/>
            <person name="Leung T.F."/>
            <person name="Tungtrongchitr A."/>
            <person name="Zhong N."/>
            <person name="Liu Z."/>
            <person name="Tsui S.K."/>
        </authorList>
    </citation>
    <scope>NUCLEOTIDE SEQUENCE [LARGE SCALE GENOMIC DNA]</scope>
    <source>
        <strain evidence="2">Derp</strain>
    </source>
</reference>
<protein>
    <submittedName>
        <fullName evidence="2">Uncharacterized protein</fullName>
    </submittedName>
</protein>
<proteinExistence type="predicted"/>
<organism evidence="2 3">
    <name type="scientific">Dermatophagoides pteronyssinus</name>
    <name type="common">European house dust mite</name>
    <dbReference type="NCBI Taxonomy" id="6956"/>
    <lineage>
        <taxon>Eukaryota</taxon>
        <taxon>Metazoa</taxon>
        <taxon>Ecdysozoa</taxon>
        <taxon>Arthropoda</taxon>
        <taxon>Chelicerata</taxon>
        <taxon>Arachnida</taxon>
        <taxon>Acari</taxon>
        <taxon>Acariformes</taxon>
        <taxon>Sarcoptiformes</taxon>
        <taxon>Astigmata</taxon>
        <taxon>Psoroptidia</taxon>
        <taxon>Analgoidea</taxon>
        <taxon>Pyroglyphidae</taxon>
        <taxon>Dermatophagoidinae</taxon>
        <taxon>Dermatophagoides</taxon>
    </lineage>
</organism>
<comment type="caution">
    <text evidence="2">The sequence shown here is derived from an EMBL/GenBank/DDBJ whole genome shotgun (WGS) entry which is preliminary data.</text>
</comment>
<evidence type="ECO:0000256" key="1">
    <source>
        <dbReference type="SAM" id="Phobius"/>
    </source>
</evidence>
<evidence type="ECO:0000313" key="3">
    <source>
        <dbReference type="Proteomes" id="UP000887458"/>
    </source>
</evidence>
<keyword evidence="1" id="KW-0812">Transmembrane</keyword>
<accession>A0ABQ8J0B6</accession>
<gene>
    <name evidence="2" type="ORF">DERP_000496</name>
</gene>
<sequence length="69" mass="8332">MKILVRLHVYLDNLYLAWYGLFCISIANHPINLMLLLHFVIFQNDYIVDNQFLKSELLFVKKKFNLIFI</sequence>
<keyword evidence="1" id="KW-1133">Transmembrane helix</keyword>
<dbReference type="Proteomes" id="UP000887458">
    <property type="component" value="Unassembled WGS sequence"/>
</dbReference>
<name>A0ABQ8J0B6_DERPT</name>
<reference evidence="2 3" key="1">
    <citation type="journal article" date="2018" name="J. Allergy Clin. Immunol.">
        <title>High-quality assembly of Dermatophagoides pteronyssinus genome and transcriptome reveals a wide range of novel allergens.</title>
        <authorList>
            <person name="Liu X.Y."/>
            <person name="Yang K.Y."/>
            <person name="Wang M.Q."/>
            <person name="Kwok J.S."/>
            <person name="Zeng X."/>
            <person name="Yang Z."/>
            <person name="Xiao X.J."/>
            <person name="Lau C.P."/>
            <person name="Li Y."/>
            <person name="Huang Z.M."/>
            <person name="Ba J.G."/>
            <person name="Yim A.K."/>
            <person name="Ouyang C.Y."/>
            <person name="Ngai S.M."/>
            <person name="Chan T.F."/>
            <person name="Leung E.L."/>
            <person name="Liu L."/>
            <person name="Liu Z.G."/>
            <person name="Tsui S.K."/>
        </authorList>
    </citation>
    <scope>NUCLEOTIDE SEQUENCE [LARGE SCALE GENOMIC DNA]</scope>
    <source>
        <strain evidence="2">Derp</strain>
    </source>
</reference>
<dbReference type="EMBL" id="NJHN03000095">
    <property type="protein sequence ID" value="KAH9416001.1"/>
    <property type="molecule type" value="Genomic_DNA"/>
</dbReference>